<keyword evidence="2 3" id="KW-0378">Hydrolase</keyword>
<organism evidence="5 6">
    <name type="scientific">Peptoniphilus equinus</name>
    <dbReference type="NCBI Taxonomy" id="3016343"/>
    <lineage>
        <taxon>Bacteria</taxon>
        <taxon>Bacillati</taxon>
        <taxon>Bacillota</taxon>
        <taxon>Tissierellia</taxon>
        <taxon>Tissierellales</taxon>
        <taxon>Peptoniphilaceae</taxon>
        <taxon>Peptoniphilus</taxon>
    </lineage>
</organism>
<reference evidence="5 6" key="1">
    <citation type="submission" date="2023-01" db="EMBL/GenBank/DDBJ databases">
        <authorList>
            <person name="Lee S.H."/>
            <person name="Jung H.S."/>
            <person name="Yun J.U."/>
        </authorList>
    </citation>
    <scope>NUCLEOTIDE SEQUENCE [LARGE SCALE GENOMIC DNA]</scope>
    <source>
        <strain evidence="5 6">CBA3646</strain>
    </source>
</reference>
<dbReference type="InterPro" id="IPR000086">
    <property type="entry name" value="NUDIX_hydrolase_dom"/>
</dbReference>
<dbReference type="InterPro" id="IPR015797">
    <property type="entry name" value="NUDIX_hydrolase-like_dom_sf"/>
</dbReference>
<sequence>MKTIFDYYPQTQAEEALKVQLLNLKPESLGTGKSFDYHYTTSAIILNKEKTKTLFIYHRIYDSWGWVGGHVEPSETFEACITREIFEETGLQLASGTCLGLDLMTVKAPTSPCNFHVNFTFGFIADDTSPLILNTSETKGVDWIALDKLNHYVSEAHMRPIYERYINLLKTRQA</sequence>
<proteinExistence type="inferred from homology"/>
<dbReference type="PROSITE" id="PS51462">
    <property type="entry name" value="NUDIX"/>
    <property type="match status" value="1"/>
</dbReference>
<protein>
    <submittedName>
        <fullName evidence="5">NUDIX domain-containing protein</fullName>
    </submittedName>
</protein>
<dbReference type="Proteomes" id="UP001210339">
    <property type="component" value="Chromosome"/>
</dbReference>
<evidence type="ECO:0000256" key="3">
    <source>
        <dbReference type="RuleBase" id="RU003476"/>
    </source>
</evidence>
<gene>
    <name evidence="5" type="ORF">O6R05_03555</name>
</gene>
<accession>A0ABY7QW28</accession>
<name>A0ABY7QW28_9FIRM</name>
<feature type="domain" description="Nudix hydrolase" evidence="4">
    <location>
        <begin position="36"/>
        <end position="167"/>
    </location>
</feature>
<dbReference type="RefSeq" id="WP_271192161.1">
    <property type="nucleotide sequence ID" value="NZ_CP115667.1"/>
</dbReference>
<dbReference type="PANTHER" id="PTHR43736">
    <property type="entry name" value="ADP-RIBOSE PYROPHOSPHATASE"/>
    <property type="match status" value="1"/>
</dbReference>
<keyword evidence="6" id="KW-1185">Reference proteome</keyword>
<dbReference type="PANTHER" id="PTHR43736:SF1">
    <property type="entry name" value="DIHYDRONEOPTERIN TRIPHOSPHATE DIPHOSPHATASE"/>
    <property type="match status" value="1"/>
</dbReference>
<evidence type="ECO:0000313" key="5">
    <source>
        <dbReference type="EMBL" id="WBW50636.1"/>
    </source>
</evidence>
<dbReference type="CDD" id="cd03674">
    <property type="entry name" value="NUDIX_Hydrolase"/>
    <property type="match status" value="1"/>
</dbReference>
<dbReference type="PRINTS" id="PR00502">
    <property type="entry name" value="NUDIXFAMILY"/>
</dbReference>
<dbReference type="InterPro" id="IPR020476">
    <property type="entry name" value="Nudix_hydrolase"/>
</dbReference>
<evidence type="ECO:0000256" key="2">
    <source>
        <dbReference type="ARBA" id="ARBA00022801"/>
    </source>
</evidence>
<dbReference type="Gene3D" id="3.90.79.10">
    <property type="entry name" value="Nucleoside Triphosphate Pyrophosphohydrolase"/>
    <property type="match status" value="1"/>
</dbReference>
<evidence type="ECO:0000259" key="4">
    <source>
        <dbReference type="PROSITE" id="PS51462"/>
    </source>
</evidence>
<dbReference type="Pfam" id="PF00293">
    <property type="entry name" value="NUDIX"/>
    <property type="match status" value="1"/>
</dbReference>
<comment type="similarity">
    <text evidence="1 3">Belongs to the Nudix hydrolase family.</text>
</comment>
<dbReference type="InterPro" id="IPR020084">
    <property type="entry name" value="NUDIX_hydrolase_CS"/>
</dbReference>
<evidence type="ECO:0000256" key="1">
    <source>
        <dbReference type="ARBA" id="ARBA00005582"/>
    </source>
</evidence>
<evidence type="ECO:0000313" key="6">
    <source>
        <dbReference type="Proteomes" id="UP001210339"/>
    </source>
</evidence>
<dbReference type="EMBL" id="CP115667">
    <property type="protein sequence ID" value="WBW50636.1"/>
    <property type="molecule type" value="Genomic_DNA"/>
</dbReference>
<dbReference type="PROSITE" id="PS00893">
    <property type="entry name" value="NUDIX_BOX"/>
    <property type="match status" value="1"/>
</dbReference>
<dbReference type="SUPFAM" id="SSF55811">
    <property type="entry name" value="Nudix"/>
    <property type="match status" value="1"/>
</dbReference>